<dbReference type="CDD" id="cd19821">
    <property type="entry name" value="Bbox1_BBX-like"/>
    <property type="match status" value="1"/>
</dbReference>
<feature type="compositionally biased region" description="Acidic residues" evidence="5">
    <location>
        <begin position="209"/>
        <end position="244"/>
    </location>
</feature>
<dbReference type="Gene3D" id="1.10.238.10">
    <property type="entry name" value="EF-hand"/>
    <property type="match status" value="1"/>
</dbReference>
<dbReference type="SMART" id="SM00336">
    <property type="entry name" value="BBOX"/>
    <property type="match status" value="1"/>
</dbReference>
<protein>
    <recommendedName>
        <fullName evidence="6">EF-hand domain-containing protein</fullName>
    </recommendedName>
</protein>
<dbReference type="EMBL" id="CM018046">
    <property type="protein sequence ID" value="KAA8526885.1"/>
    <property type="molecule type" value="Genomic_DNA"/>
</dbReference>
<dbReference type="InterPro" id="IPR011992">
    <property type="entry name" value="EF-hand-dom_pair"/>
</dbReference>
<keyword evidence="1" id="KW-0479">Metal-binding</keyword>
<dbReference type="Pfam" id="PF13833">
    <property type="entry name" value="EF-hand_8"/>
    <property type="match status" value="1"/>
</dbReference>
<feature type="region of interest" description="Disordered" evidence="5">
    <location>
        <begin position="192"/>
        <end position="264"/>
    </location>
</feature>
<dbReference type="GO" id="GO:0005509">
    <property type="term" value="F:calcium ion binding"/>
    <property type="evidence" value="ECO:0007669"/>
    <property type="project" value="InterPro"/>
</dbReference>
<organism evidence="7 8">
    <name type="scientific">Nyssa sinensis</name>
    <dbReference type="NCBI Taxonomy" id="561372"/>
    <lineage>
        <taxon>Eukaryota</taxon>
        <taxon>Viridiplantae</taxon>
        <taxon>Streptophyta</taxon>
        <taxon>Embryophyta</taxon>
        <taxon>Tracheophyta</taxon>
        <taxon>Spermatophyta</taxon>
        <taxon>Magnoliopsida</taxon>
        <taxon>eudicotyledons</taxon>
        <taxon>Gunneridae</taxon>
        <taxon>Pentapetalae</taxon>
        <taxon>asterids</taxon>
        <taxon>Cornales</taxon>
        <taxon>Nyssaceae</taxon>
        <taxon>Nyssa</taxon>
    </lineage>
</organism>
<dbReference type="AlphaFoldDB" id="A0A5J5A709"/>
<dbReference type="OrthoDB" id="343296at2759"/>
<evidence type="ECO:0000259" key="6">
    <source>
        <dbReference type="PROSITE" id="PS50222"/>
    </source>
</evidence>
<gene>
    <name evidence="7" type="ORF">F0562_008886</name>
</gene>
<evidence type="ECO:0000313" key="8">
    <source>
        <dbReference type="Proteomes" id="UP000325577"/>
    </source>
</evidence>
<dbReference type="InterPro" id="IPR044205">
    <property type="entry name" value="KIC/PBP1/KRP1"/>
</dbReference>
<dbReference type="SUPFAM" id="SSF47473">
    <property type="entry name" value="EF-hand"/>
    <property type="match status" value="1"/>
</dbReference>
<dbReference type="InterPro" id="IPR000315">
    <property type="entry name" value="Znf_B-box"/>
</dbReference>
<dbReference type="PROSITE" id="PS50222">
    <property type="entry name" value="EF_HAND_2"/>
    <property type="match status" value="1"/>
</dbReference>
<dbReference type="Proteomes" id="UP000325577">
    <property type="component" value="Linkage Group LG3"/>
</dbReference>
<evidence type="ECO:0000256" key="5">
    <source>
        <dbReference type="SAM" id="MobiDB-lite"/>
    </source>
</evidence>
<keyword evidence="2" id="KW-0863">Zinc-finger</keyword>
<dbReference type="PANTHER" id="PTHR47319">
    <property type="entry name" value="CALCIUM-BINDING PROTEIN KIC"/>
    <property type="match status" value="1"/>
</dbReference>
<name>A0A5J5A709_9ASTE</name>
<sequence>MIQRLGADAFMVELCNGFRLLMDVEKGLITFESLKRNTFLLGLQEMEDEELVCMLREGDLDGDGALNQMEFCILMFRLSPGLMDGSKRWMDEMGGNEIFSWLIERVLGIEFAVMECELCGYPARMFCEVDRASLCWDCDEKVHCTNFLVAKHSWSLLCHVYQSPTSWKASGPKLAHLVSICEACDNCEGIGDERGPEGDVESQAGNEDEKNDDLEVNDDSEDDDAEYVDGDDDDEEYDDDDDGENQIVPWAFTPAPHADSCSSS</sequence>
<dbReference type="InterPro" id="IPR002048">
    <property type="entry name" value="EF_hand_dom"/>
</dbReference>
<evidence type="ECO:0000256" key="2">
    <source>
        <dbReference type="ARBA" id="ARBA00022771"/>
    </source>
</evidence>
<keyword evidence="8" id="KW-1185">Reference proteome</keyword>
<dbReference type="Pfam" id="PF00643">
    <property type="entry name" value="zf-B_box"/>
    <property type="match status" value="1"/>
</dbReference>
<evidence type="ECO:0000313" key="7">
    <source>
        <dbReference type="EMBL" id="KAA8526885.1"/>
    </source>
</evidence>
<feature type="domain" description="EF-hand" evidence="6">
    <location>
        <begin position="46"/>
        <end position="81"/>
    </location>
</feature>
<keyword evidence="3" id="KW-0862">Zinc</keyword>
<evidence type="ECO:0000256" key="4">
    <source>
        <dbReference type="ARBA" id="ARBA00022837"/>
    </source>
</evidence>
<proteinExistence type="predicted"/>
<keyword evidence="4" id="KW-0106">Calcium</keyword>
<dbReference type="InterPro" id="IPR018247">
    <property type="entry name" value="EF_Hand_1_Ca_BS"/>
</dbReference>
<dbReference type="GO" id="GO:0008270">
    <property type="term" value="F:zinc ion binding"/>
    <property type="evidence" value="ECO:0007669"/>
    <property type="project" value="UniProtKB-KW"/>
</dbReference>
<dbReference type="PROSITE" id="PS00018">
    <property type="entry name" value="EF_HAND_1"/>
    <property type="match status" value="1"/>
</dbReference>
<accession>A0A5J5A709</accession>
<reference evidence="7 8" key="1">
    <citation type="submission" date="2019-09" db="EMBL/GenBank/DDBJ databases">
        <title>A chromosome-level genome assembly of the Chinese tupelo Nyssa sinensis.</title>
        <authorList>
            <person name="Yang X."/>
            <person name="Kang M."/>
            <person name="Yang Y."/>
            <person name="Xiong H."/>
            <person name="Wang M."/>
            <person name="Zhang Z."/>
            <person name="Wang Z."/>
            <person name="Wu H."/>
            <person name="Ma T."/>
            <person name="Liu J."/>
            <person name="Xi Z."/>
        </authorList>
    </citation>
    <scope>NUCLEOTIDE SEQUENCE [LARGE SCALE GENOMIC DNA]</scope>
    <source>
        <strain evidence="7">J267</strain>
        <tissue evidence="7">Leaf</tissue>
    </source>
</reference>
<dbReference type="PANTHER" id="PTHR47319:SF2">
    <property type="entry name" value="CALCIUM-BINDING PROTEIN PBP1-LIKE"/>
    <property type="match status" value="1"/>
</dbReference>
<evidence type="ECO:0000256" key="3">
    <source>
        <dbReference type="ARBA" id="ARBA00022833"/>
    </source>
</evidence>
<dbReference type="InterPro" id="IPR049808">
    <property type="entry name" value="CONSTANS-like_Bbox1"/>
</dbReference>
<evidence type="ECO:0000256" key="1">
    <source>
        <dbReference type="ARBA" id="ARBA00022723"/>
    </source>
</evidence>